<evidence type="ECO:0000313" key="1">
    <source>
        <dbReference type="EMBL" id="SNR32014.1"/>
    </source>
</evidence>
<dbReference type="Proteomes" id="UP000198348">
    <property type="component" value="Unassembled WGS sequence"/>
</dbReference>
<evidence type="ECO:0000313" key="2">
    <source>
        <dbReference type="Proteomes" id="UP000198348"/>
    </source>
</evidence>
<reference evidence="1 2" key="1">
    <citation type="submission" date="2017-06" db="EMBL/GenBank/DDBJ databases">
        <authorList>
            <person name="Kim H.J."/>
            <person name="Triplett B.A."/>
        </authorList>
    </citation>
    <scope>NUCLEOTIDE SEQUENCE [LARGE SCALE GENOMIC DNA]</scope>
    <source>
        <strain evidence="1 2">DSM 45207</strain>
    </source>
</reference>
<keyword evidence="2" id="KW-1185">Reference proteome</keyword>
<accession>A0A238VCX4</accession>
<dbReference type="AlphaFoldDB" id="A0A238VCX4"/>
<proteinExistence type="predicted"/>
<gene>
    <name evidence="1" type="ORF">SAMN06265360_10258</name>
</gene>
<name>A0A238VCX4_9PSEU</name>
<protein>
    <submittedName>
        <fullName evidence="1">Uncharacterized protein</fullName>
    </submittedName>
</protein>
<organism evidence="1 2">
    <name type="scientific">Haloechinothrix alba</name>
    <dbReference type="NCBI Taxonomy" id="664784"/>
    <lineage>
        <taxon>Bacteria</taxon>
        <taxon>Bacillati</taxon>
        <taxon>Actinomycetota</taxon>
        <taxon>Actinomycetes</taxon>
        <taxon>Pseudonocardiales</taxon>
        <taxon>Pseudonocardiaceae</taxon>
        <taxon>Haloechinothrix</taxon>
    </lineage>
</organism>
<sequence length="278" mass="30201">MTVGGISDRQLVAVLRPFVRATGPVLDVLRESDPLGLRARAAEAAARGAEPEDLAHLRPTVRRRLLNGLASLRVPGTPAWERMTPAQRERWWVGRVGRFTALLTAIPGLGGALAQRFPVQSAIGAASQGVLLCAIAGEYGMTRHADRVRLLAWVLFGRTIGHDLASGTHPAHDQAGEDANTADLTEELRGVQRDRGRVTLKAVAVTLWRLGRSLQAFGDELDNRPRGRFWHRMLGMIPVLGAFAGYLGERSALKRAVKLARRYRQQQAGSGHDPSGSP</sequence>
<dbReference type="EMBL" id="FZNW01000002">
    <property type="protein sequence ID" value="SNR32014.1"/>
    <property type="molecule type" value="Genomic_DNA"/>
</dbReference>